<comment type="caution">
    <text evidence="2">The sequence shown here is derived from an EMBL/GenBank/DDBJ whole genome shotgun (WGS) entry which is preliminary data.</text>
</comment>
<feature type="transmembrane region" description="Helical" evidence="1">
    <location>
        <begin position="66"/>
        <end position="93"/>
    </location>
</feature>
<keyword evidence="1" id="KW-1133">Transmembrane helix</keyword>
<keyword evidence="1" id="KW-0812">Transmembrane</keyword>
<proteinExistence type="predicted"/>
<evidence type="ECO:0000256" key="1">
    <source>
        <dbReference type="SAM" id="Phobius"/>
    </source>
</evidence>
<feature type="transmembrane region" description="Helical" evidence="1">
    <location>
        <begin position="185"/>
        <end position="209"/>
    </location>
</feature>
<reference evidence="2" key="1">
    <citation type="submission" date="2020-12" db="EMBL/GenBank/DDBJ databases">
        <title>Oil enriched cultivation method for isolating marine PHA-producing bacteria.</title>
        <authorList>
            <person name="Zheng W."/>
            <person name="Yu S."/>
            <person name="Huang Y."/>
        </authorList>
    </citation>
    <scope>NUCLEOTIDE SEQUENCE</scope>
    <source>
        <strain evidence="2">SY-2-12</strain>
    </source>
</reference>
<dbReference type="EMBL" id="JAEKJZ010000006">
    <property type="protein sequence ID" value="MBN9673388.1"/>
    <property type="molecule type" value="Genomic_DNA"/>
</dbReference>
<feature type="transmembrane region" description="Helical" evidence="1">
    <location>
        <begin position="114"/>
        <end position="138"/>
    </location>
</feature>
<feature type="transmembrane region" description="Helical" evidence="1">
    <location>
        <begin position="30"/>
        <end position="54"/>
    </location>
</feature>
<evidence type="ECO:0008006" key="4">
    <source>
        <dbReference type="Google" id="ProtNLM"/>
    </source>
</evidence>
<feature type="transmembrane region" description="Helical" evidence="1">
    <location>
        <begin position="215"/>
        <end position="242"/>
    </location>
</feature>
<dbReference type="Proteomes" id="UP000664096">
    <property type="component" value="Unassembled WGS sequence"/>
</dbReference>
<sequence>MSDMPAVEPNPSLGVGTIVSESFSILFKNFVLVFIVAFIPSLIGLLISGLLIGFEAALGIEEQNVAGGISVLANVVSALIDLVVYSVTTALVIQLAYDAKLSRPIRIGRYFGPALSAIVPLVVLSLVAGILATIGFVILIVPGIWVYAVFAVVAPVVVIERAGFTGLGRSAALTKEYRWPIVGAFILAFLIAIALSAVAILLASLAAGIGGVSGLIIAVMVFTALSTMGTGLISIVTSMIYARLREIKEGVSVDQIAAVFD</sequence>
<organism evidence="2 3">
    <name type="scientific">Roseibium aggregatum</name>
    <dbReference type="NCBI Taxonomy" id="187304"/>
    <lineage>
        <taxon>Bacteria</taxon>
        <taxon>Pseudomonadati</taxon>
        <taxon>Pseudomonadota</taxon>
        <taxon>Alphaproteobacteria</taxon>
        <taxon>Hyphomicrobiales</taxon>
        <taxon>Stappiaceae</taxon>
        <taxon>Roseibium</taxon>
    </lineage>
</organism>
<evidence type="ECO:0000313" key="2">
    <source>
        <dbReference type="EMBL" id="MBN9673388.1"/>
    </source>
</evidence>
<gene>
    <name evidence="2" type="ORF">JF539_23725</name>
</gene>
<keyword evidence="1" id="KW-0472">Membrane</keyword>
<protein>
    <recommendedName>
        <fullName evidence="4">Glycerophosphoryl diester phosphodiesterase membrane domain-containing protein</fullName>
    </recommendedName>
</protein>
<feature type="transmembrane region" description="Helical" evidence="1">
    <location>
        <begin position="144"/>
        <end position="164"/>
    </location>
</feature>
<name>A0A939EJD3_9HYPH</name>
<dbReference type="AlphaFoldDB" id="A0A939EJD3"/>
<accession>A0A939EJD3</accession>
<evidence type="ECO:0000313" key="3">
    <source>
        <dbReference type="Proteomes" id="UP000664096"/>
    </source>
</evidence>
<dbReference type="RefSeq" id="WP_207143216.1">
    <property type="nucleotide sequence ID" value="NZ_JAEKJZ010000006.1"/>
</dbReference>